<dbReference type="OMA" id="NNEYADH"/>
<name>A0AA38G6Y0_TAXCH</name>
<feature type="non-terminal residue" evidence="2">
    <location>
        <position position="267"/>
    </location>
</feature>
<dbReference type="Gene3D" id="3.40.50.720">
    <property type="entry name" value="NAD(P)-binding Rossmann-like Domain"/>
    <property type="match status" value="1"/>
</dbReference>
<dbReference type="InterPro" id="IPR055280">
    <property type="entry name" value="TIC32"/>
</dbReference>
<sequence>ATSGIGAETARVLAKRGATVVIPARNLKAAEEIKSCIEEETPTAEIIVMELDLSSFTSIRRFVTNFESLGLPLNILINNAGKFCPRFELSEDGFEMTFATNHLGHFLLTRLLLSKMVQTAEETGVEGRIVNVSSVIHSWLGAEGIQFHQLNNPKSYNATTAYSESKLANVLHTKELALRLKEMKANVTANSVHPGIVRTRITRDRDGLITDLAFFLVSKLLKSIAQAASTTCYVAVNRELQSTSGKYFADCNEQCASTLANDPDKAK</sequence>
<comment type="similarity">
    <text evidence="1">Belongs to the short-chain dehydrogenases/reductases (SDR) family.</text>
</comment>
<dbReference type="PRINTS" id="PR00081">
    <property type="entry name" value="GDHRDH"/>
</dbReference>
<keyword evidence="3" id="KW-1185">Reference proteome</keyword>
<dbReference type="AlphaFoldDB" id="A0AA38G6Y0"/>
<dbReference type="Pfam" id="PF00106">
    <property type="entry name" value="adh_short"/>
    <property type="match status" value="1"/>
</dbReference>
<proteinExistence type="inferred from homology"/>
<dbReference type="PRINTS" id="PR00080">
    <property type="entry name" value="SDRFAMILY"/>
</dbReference>
<evidence type="ECO:0008006" key="4">
    <source>
        <dbReference type="Google" id="ProtNLM"/>
    </source>
</evidence>
<protein>
    <recommendedName>
        <fullName evidence="4">Short-chain dehydrogenase TIC 32, chloroplastic</fullName>
    </recommendedName>
</protein>
<dbReference type="InterPro" id="IPR036291">
    <property type="entry name" value="NAD(P)-bd_dom_sf"/>
</dbReference>
<dbReference type="PANTHER" id="PTHR48476:SF1">
    <property type="entry name" value="SHORT-CHAIN DEHYDROGENASE TIC 32, CHLOROPLASTIC-LIKE"/>
    <property type="match status" value="1"/>
</dbReference>
<gene>
    <name evidence="2" type="ORF">KI387_018976</name>
</gene>
<dbReference type="SUPFAM" id="SSF51735">
    <property type="entry name" value="NAD(P)-binding Rossmann-fold domains"/>
    <property type="match status" value="1"/>
</dbReference>
<dbReference type="InterPro" id="IPR002347">
    <property type="entry name" value="SDR_fam"/>
</dbReference>
<evidence type="ECO:0000313" key="2">
    <source>
        <dbReference type="EMBL" id="KAH9317207.1"/>
    </source>
</evidence>
<organism evidence="2 3">
    <name type="scientific">Taxus chinensis</name>
    <name type="common">Chinese yew</name>
    <name type="synonym">Taxus wallichiana var. chinensis</name>
    <dbReference type="NCBI Taxonomy" id="29808"/>
    <lineage>
        <taxon>Eukaryota</taxon>
        <taxon>Viridiplantae</taxon>
        <taxon>Streptophyta</taxon>
        <taxon>Embryophyta</taxon>
        <taxon>Tracheophyta</taxon>
        <taxon>Spermatophyta</taxon>
        <taxon>Pinopsida</taxon>
        <taxon>Pinidae</taxon>
        <taxon>Conifers II</taxon>
        <taxon>Cupressales</taxon>
        <taxon>Taxaceae</taxon>
        <taxon>Taxus</taxon>
    </lineage>
</organism>
<comment type="caution">
    <text evidence="2">The sequence shown here is derived from an EMBL/GenBank/DDBJ whole genome shotgun (WGS) entry which is preliminary data.</text>
</comment>
<accession>A0AA38G6Y0</accession>
<dbReference type="EMBL" id="JAHRHJ020000004">
    <property type="protein sequence ID" value="KAH9317207.1"/>
    <property type="molecule type" value="Genomic_DNA"/>
</dbReference>
<dbReference type="Proteomes" id="UP000824469">
    <property type="component" value="Unassembled WGS sequence"/>
</dbReference>
<evidence type="ECO:0000313" key="3">
    <source>
        <dbReference type="Proteomes" id="UP000824469"/>
    </source>
</evidence>
<dbReference type="CDD" id="cd05327">
    <property type="entry name" value="retinol-DH_like_SDR_c_like"/>
    <property type="match status" value="1"/>
</dbReference>
<evidence type="ECO:0000256" key="1">
    <source>
        <dbReference type="RuleBase" id="RU000363"/>
    </source>
</evidence>
<dbReference type="PANTHER" id="PTHR48476">
    <property type="entry name" value="SHORT-CHAIN DEHYDROGENASE TIC 32, CHLOROPLASTIC-LIKE"/>
    <property type="match status" value="1"/>
</dbReference>
<reference evidence="2 3" key="1">
    <citation type="journal article" date="2021" name="Nat. Plants">
        <title>The Taxus genome provides insights into paclitaxel biosynthesis.</title>
        <authorList>
            <person name="Xiong X."/>
            <person name="Gou J."/>
            <person name="Liao Q."/>
            <person name="Li Y."/>
            <person name="Zhou Q."/>
            <person name="Bi G."/>
            <person name="Li C."/>
            <person name="Du R."/>
            <person name="Wang X."/>
            <person name="Sun T."/>
            <person name="Guo L."/>
            <person name="Liang H."/>
            <person name="Lu P."/>
            <person name="Wu Y."/>
            <person name="Zhang Z."/>
            <person name="Ro D.K."/>
            <person name="Shang Y."/>
            <person name="Huang S."/>
            <person name="Yan J."/>
        </authorList>
    </citation>
    <scope>NUCLEOTIDE SEQUENCE [LARGE SCALE GENOMIC DNA]</scope>
    <source>
        <strain evidence="2">Ta-2019</strain>
    </source>
</reference>
<feature type="non-terminal residue" evidence="2">
    <location>
        <position position="1"/>
    </location>
</feature>